<dbReference type="EMBL" id="JBHTIS010002512">
    <property type="protein sequence ID" value="MFD1049964.1"/>
    <property type="molecule type" value="Genomic_DNA"/>
</dbReference>
<name>A0ABW3MK43_9PSEU</name>
<evidence type="ECO:0000313" key="2">
    <source>
        <dbReference type="Proteomes" id="UP001597045"/>
    </source>
</evidence>
<dbReference type="Proteomes" id="UP001597045">
    <property type="component" value="Unassembled WGS sequence"/>
</dbReference>
<sequence>MAIPTEPIGSVPRPAELVAGLNDPDAVDAERARPRRIRRFELDQRLNLR</sequence>
<evidence type="ECO:0000313" key="1">
    <source>
        <dbReference type="EMBL" id="MFD1049964.1"/>
    </source>
</evidence>
<accession>A0ABW3MK43</accession>
<reference evidence="2" key="1">
    <citation type="journal article" date="2019" name="Int. J. Syst. Evol. Microbiol.">
        <title>The Global Catalogue of Microorganisms (GCM) 10K type strain sequencing project: providing services to taxonomists for standard genome sequencing and annotation.</title>
        <authorList>
            <consortium name="The Broad Institute Genomics Platform"/>
            <consortium name="The Broad Institute Genome Sequencing Center for Infectious Disease"/>
            <person name="Wu L."/>
            <person name="Ma J."/>
        </authorList>
    </citation>
    <scope>NUCLEOTIDE SEQUENCE [LARGE SCALE GENOMIC DNA]</scope>
    <source>
        <strain evidence="2">JCM 31486</strain>
    </source>
</reference>
<organism evidence="1 2">
    <name type="scientific">Kibdelosporangium lantanae</name>
    <dbReference type="NCBI Taxonomy" id="1497396"/>
    <lineage>
        <taxon>Bacteria</taxon>
        <taxon>Bacillati</taxon>
        <taxon>Actinomycetota</taxon>
        <taxon>Actinomycetes</taxon>
        <taxon>Pseudonocardiales</taxon>
        <taxon>Pseudonocardiaceae</taxon>
        <taxon>Kibdelosporangium</taxon>
    </lineage>
</organism>
<proteinExistence type="predicted"/>
<comment type="caution">
    <text evidence="1">The sequence shown here is derived from an EMBL/GenBank/DDBJ whole genome shotgun (WGS) entry which is preliminary data.</text>
</comment>
<protein>
    <submittedName>
        <fullName evidence="1">Uncharacterized protein</fullName>
    </submittedName>
</protein>
<keyword evidence="2" id="KW-1185">Reference proteome</keyword>
<gene>
    <name evidence="1" type="ORF">ACFQ1S_32740</name>
</gene>